<dbReference type="InterPro" id="IPR023753">
    <property type="entry name" value="FAD/NAD-binding_dom"/>
</dbReference>
<comment type="catalytic activity">
    <reaction evidence="3">
        <text>[thioredoxin]-dithiol + NADP(+) = [thioredoxin]-disulfide + NADPH + H(+)</text>
        <dbReference type="Rhea" id="RHEA:20345"/>
        <dbReference type="Rhea" id="RHEA-COMP:10698"/>
        <dbReference type="Rhea" id="RHEA-COMP:10700"/>
        <dbReference type="ChEBI" id="CHEBI:15378"/>
        <dbReference type="ChEBI" id="CHEBI:29950"/>
        <dbReference type="ChEBI" id="CHEBI:50058"/>
        <dbReference type="ChEBI" id="CHEBI:57783"/>
        <dbReference type="ChEBI" id="CHEBI:58349"/>
        <dbReference type="EC" id="1.8.1.9"/>
    </reaction>
</comment>
<dbReference type="AlphaFoldDB" id="A0A418KH99"/>
<gene>
    <name evidence="5" type="ORF">DY240_28385</name>
</gene>
<dbReference type="InterPro" id="IPR050097">
    <property type="entry name" value="Ferredoxin-NADP_redctase_2"/>
</dbReference>
<evidence type="ECO:0000256" key="3">
    <source>
        <dbReference type="ARBA" id="ARBA00048132"/>
    </source>
</evidence>
<dbReference type="PRINTS" id="PR00469">
    <property type="entry name" value="PNDRDTASEII"/>
</dbReference>
<dbReference type="RefSeq" id="WP_119663017.1">
    <property type="nucleotide sequence ID" value="NZ_QUAL01000419.1"/>
</dbReference>
<evidence type="ECO:0000256" key="2">
    <source>
        <dbReference type="ARBA" id="ARBA00023002"/>
    </source>
</evidence>
<dbReference type="GO" id="GO:0004791">
    <property type="term" value="F:thioredoxin-disulfide reductase (NADPH) activity"/>
    <property type="evidence" value="ECO:0007669"/>
    <property type="project" value="UniProtKB-EC"/>
</dbReference>
<organism evidence="5 6">
    <name type="scientific">Jiangella rhizosphaerae</name>
    <dbReference type="NCBI Taxonomy" id="2293569"/>
    <lineage>
        <taxon>Bacteria</taxon>
        <taxon>Bacillati</taxon>
        <taxon>Actinomycetota</taxon>
        <taxon>Actinomycetes</taxon>
        <taxon>Jiangellales</taxon>
        <taxon>Jiangellaceae</taxon>
        <taxon>Jiangella</taxon>
    </lineage>
</organism>
<reference evidence="5 6" key="1">
    <citation type="submission" date="2018-09" db="EMBL/GenBank/DDBJ databases">
        <title>Isolation, diversity and antifungal activity of actinobacteria from wheat.</title>
        <authorList>
            <person name="Han C."/>
        </authorList>
    </citation>
    <scope>NUCLEOTIDE SEQUENCE [LARGE SCALE GENOMIC DNA]</scope>
    <source>
        <strain evidence="5 6">NEAU-YY265</strain>
    </source>
</reference>
<keyword evidence="6" id="KW-1185">Reference proteome</keyword>
<dbReference type="EMBL" id="QUAL01000419">
    <property type="protein sequence ID" value="RIQ11592.1"/>
    <property type="molecule type" value="Genomic_DNA"/>
</dbReference>
<accession>A0A418KH99</accession>
<dbReference type="Proteomes" id="UP000284057">
    <property type="component" value="Unassembled WGS sequence"/>
</dbReference>
<protein>
    <submittedName>
        <fullName evidence="5">NAD(P)/FAD-dependent oxidoreductase</fullName>
    </submittedName>
</protein>
<dbReference type="PRINTS" id="PR00368">
    <property type="entry name" value="FADPNR"/>
</dbReference>
<sequence>MNDVIIIGAGPAGLSAALTLGRMHRETVLLDAGSGRNAPAAAVHNLLLGEGLAPAELRRRAREQLAPYPSVRVVDAEVSEVAPGARFAVTLATGERVTARRLLLATGVRDELPPVEGLAERWGRSVFHCPYCHGFEVTGRRVVVLGGGPARARLAVQLRRSFADDVVLCAGGPPGLDDATAAVVAAHGIAVREEPVLRLDDDAVVLAAGDDDGDSIAADAVFVPTTVRQRAPFAADLGCALLPDGAVEVDEFGRTSVPGVYAAGDLAHRATLPMPVSAVVAAMAAGTVAAAMLDQDLLAADTGLPDLLAAAR</sequence>
<feature type="domain" description="FAD/NAD(P)-binding" evidence="4">
    <location>
        <begin position="3"/>
        <end position="277"/>
    </location>
</feature>
<evidence type="ECO:0000313" key="5">
    <source>
        <dbReference type="EMBL" id="RIQ11592.1"/>
    </source>
</evidence>
<dbReference type="SUPFAM" id="SSF51905">
    <property type="entry name" value="FAD/NAD(P)-binding domain"/>
    <property type="match status" value="1"/>
</dbReference>
<comment type="caution">
    <text evidence="5">The sequence shown here is derived from an EMBL/GenBank/DDBJ whole genome shotgun (WGS) entry which is preliminary data.</text>
</comment>
<proteinExistence type="predicted"/>
<dbReference type="InterPro" id="IPR036188">
    <property type="entry name" value="FAD/NAD-bd_sf"/>
</dbReference>
<evidence type="ECO:0000259" key="4">
    <source>
        <dbReference type="Pfam" id="PF07992"/>
    </source>
</evidence>
<dbReference type="Pfam" id="PF07992">
    <property type="entry name" value="Pyr_redox_2"/>
    <property type="match status" value="1"/>
</dbReference>
<dbReference type="Gene3D" id="3.50.50.60">
    <property type="entry name" value="FAD/NAD(P)-binding domain"/>
    <property type="match status" value="2"/>
</dbReference>
<evidence type="ECO:0000313" key="6">
    <source>
        <dbReference type="Proteomes" id="UP000284057"/>
    </source>
</evidence>
<keyword evidence="2" id="KW-0560">Oxidoreductase</keyword>
<keyword evidence="1" id="KW-0285">Flavoprotein</keyword>
<dbReference type="OrthoDB" id="9786503at2"/>
<dbReference type="PANTHER" id="PTHR48105">
    <property type="entry name" value="THIOREDOXIN REDUCTASE 1-RELATED-RELATED"/>
    <property type="match status" value="1"/>
</dbReference>
<name>A0A418KH99_9ACTN</name>
<evidence type="ECO:0000256" key="1">
    <source>
        <dbReference type="ARBA" id="ARBA00022630"/>
    </source>
</evidence>